<comment type="caution">
    <text evidence="2">The sequence shown here is derived from an EMBL/GenBank/DDBJ whole genome shotgun (WGS) entry which is preliminary data.</text>
</comment>
<name>A0A2U3EI37_PURLI</name>
<evidence type="ECO:0000313" key="2">
    <source>
        <dbReference type="EMBL" id="PWI74100.1"/>
    </source>
</evidence>
<reference evidence="2" key="1">
    <citation type="submission" date="2015-05" db="EMBL/GenBank/DDBJ databases">
        <authorList>
            <person name="Wang D.B."/>
            <person name="Wang M."/>
        </authorList>
    </citation>
    <scope>NUCLEOTIDE SEQUENCE</scope>
    <source>
        <strain evidence="2">36-1</strain>
    </source>
</reference>
<dbReference type="Proteomes" id="UP000245956">
    <property type="component" value="Unassembled WGS sequence"/>
</dbReference>
<evidence type="ECO:0000313" key="4">
    <source>
        <dbReference type="Proteomes" id="UP001287286"/>
    </source>
</evidence>
<proteinExistence type="predicted"/>
<accession>A0A2U3EI37</accession>
<sequence>MRLRRTVCGRHLHRVGWWAIVDARALGIVGDCPHRARTLYQHSAVPVAGAFRGMGGQSAMAGKGTVTTALANQSAHVGDTSTRLSDKGAPALEWSLSLPRAASRRVQLVAQSANENSFWHGPAVRATGFGHGHETWWSCCPQTVRAVAEQTVEHQATQRRLVPI</sequence>
<reference evidence="2 3" key="2">
    <citation type="journal article" date="2016" name="Front. Microbiol.">
        <title>Genome and transcriptome sequences reveal the specific parasitism of the nematophagous Purpureocillium lilacinum 36-1.</title>
        <authorList>
            <person name="Xie J."/>
            <person name="Li S."/>
            <person name="Mo C."/>
            <person name="Xiao X."/>
            <person name="Peng D."/>
            <person name="Wang G."/>
            <person name="Xiao Y."/>
        </authorList>
    </citation>
    <scope>NUCLEOTIDE SEQUENCE [LARGE SCALE GENOMIC DNA]</scope>
    <source>
        <strain evidence="2 3">36-1</strain>
    </source>
</reference>
<reference evidence="1" key="3">
    <citation type="submission" date="2023-11" db="EMBL/GenBank/DDBJ databases">
        <authorList>
            <person name="Beijen E."/>
            <person name="Ohm R.A."/>
        </authorList>
    </citation>
    <scope>NUCLEOTIDE SEQUENCE</scope>
    <source>
        <strain evidence="1">CBS 150709</strain>
    </source>
</reference>
<reference evidence="1 4" key="4">
    <citation type="journal article" date="2024" name="Microbiol. Resour. Announc.">
        <title>Genome annotations for the ascomycete fungi Trichoderma harzianum, Trichoderma aggressivum, and Purpureocillium lilacinum.</title>
        <authorList>
            <person name="Beijen E.P.W."/>
            <person name="Ohm R.A."/>
        </authorList>
    </citation>
    <scope>NUCLEOTIDE SEQUENCE [LARGE SCALE GENOMIC DNA]</scope>
    <source>
        <strain evidence="1 4">CBS 150709</strain>
    </source>
</reference>
<dbReference type="EMBL" id="JAWRVI010000002">
    <property type="protein sequence ID" value="KAK4094999.1"/>
    <property type="molecule type" value="Genomic_DNA"/>
</dbReference>
<keyword evidence="4" id="KW-1185">Reference proteome</keyword>
<dbReference type="Proteomes" id="UP001287286">
    <property type="component" value="Unassembled WGS sequence"/>
</dbReference>
<organism evidence="2 3">
    <name type="scientific">Purpureocillium lilacinum</name>
    <name type="common">Paecilomyces lilacinus</name>
    <dbReference type="NCBI Taxonomy" id="33203"/>
    <lineage>
        <taxon>Eukaryota</taxon>
        <taxon>Fungi</taxon>
        <taxon>Dikarya</taxon>
        <taxon>Ascomycota</taxon>
        <taxon>Pezizomycotina</taxon>
        <taxon>Sordariomycetes</taxon>
        <taxon>Hypocreomycetidae</taxon>
        <taxon>Hypocreales</taxon>
        <taxon>Ophiocordycipitaceae</taxon>
        <taxon>Purpureocillium</taxon>
    </lineage>
</organism>
<dbReference type="EMBL" id="LCWV01000004">
    <property type="protein sequence ID" value="PWI74100.1"/>
    <property type="molecule type" value="Genomic_DNA"/>
</dbReference>
<evidence type="ECO:0000313" key="3">
    <source>
        <dbReference type="Proteomes" id="UP000245956"/>
    </source>
</evidence>
<protein>
    <submittedName>
        <fullName evidence="2">Uncharacterized protein</fullName>
    </submittedName>
</protein>
<gene>
    <name evidence="2" type="ORF">PCL_09376</name>
    <name evidence="1" type="ORF">Purlil1_695</name>
</gene>
<evidence type="ECO:0000313" key="1">
    <source>
        <dbReference type="EMBL" id="KAK4094999.1"/>
    </source>
</evidence>
<dbReference type="AlphaFoldDB" id="A0A2U3EI37"/>